<comment type="caution">
    <text evidence="2">The sequence shown here is derived from an EMBL/GenBank/DDBJ whole genome shotgun (WGS) entry which is preliminary data.</text>
</comment>
<feature type="region of interest" description="Disordered" evidence="1">
    <location>
        <begin position="80"/>
        <end position="110"/>
    </location>
</feature>
<keyword evidence="3" id="KW-1185">Reference proteome</keyword>
<dbReference type="Proteomes" id="UP001479436">
    <property type="component" value="Unassembled WGS sequence"/>
</dbReference>
<evidence type="ECO:0000313" key="2">
    <source>
        <dbReference type="EMBL" id="KAK9763122.1"/>
    </source>
</evidence>
<name>A0ABR2WNP9_9FUNG</name>
<evidence type="ECO:0000313" key="3">
    <source>
        <dbReference type="Proteomes" id="UP001479436"/>
    </source>
</evidence>
<sequence length="164" mass="18577">MNSQNTKCIEDTLDPIYKELSHCHSFDQRETSARLSSDTRARSQIIVGFQTLRISYQQRYTTQEYKSSIITAGSVEESSLECSTSSIPTPPSFFHSEDLPPSPDGRKERRPSSLFRFQFSPFQKNCKSVSSKPVSAMVMSPMDFEKPLPFVDSEIESVDGEETE</sequence>
<protein>
    <submittedName>
        <fullName evidence="2">Uncharacterized protein</fullName>
    </submittedName>
</protein>
<accession>A0ABR2WNP9</accession>
<reference evidence="2 3" key="1">
    <citation type="submission" date="2023-04" db="EMBL/GenBank/DDBJ databases">
        <title>Genome of Basidiobolus ranarum AG-B5.</title>
        <authorList>
            <person name="Stajich J.E."/>
            <person name="Carter-House D."/>
            <person name="Gryganskyi A."/>
        </authorList>
    </citation>
    <scope>NUCLEOTIDE SEQUENCE [LARGE SCALE GENOMIC DNA]</scope>
    <source>
        <strain evidence="2 3">AG-B5</strain>
    </source>
</reference>
<gene>
    <name evidence="2" type="ORF">K7432_010517</name>
</gene>
<dbReference type="EMBL" id="JASJQH010000729">
    <property type="protein sequence ID" value="KAK9763122.1"/>
    <property type="molecule type" value="Genomic_DNA"/>
</dbReference>
<organism evidence="2 3">
    <name type="scientific">Basidiobolus ranarum</name>
    <dbReference type="NCBI Taxonomy" id="34480"/>
    <lineage>
        <taxon>Eukaryota</taxon>
        <taxon>Fungi</taxon>
        <taxon>Fungi incertae sedis</taxon>
        <taxon>Zoopagomycota</taxon>
        <taxon>Entomophthoromycotina</taxon>
        <taxon>Basidiobolomycetes</taxon>
        <taxon>Basidiobolales</taxon>
        <taxon>Basidiobolaceae</taxon>
        <taxon>Basidiobolus</taxon>
    </lineage>
</organism>
<evidence type="ECO:0000256" key="1">
    <source>
        <dbReference type="SAM" id="MobiDB-lite"/>
    </source>
</evidence>
<proteinExistence type="predicted"/>